<evidence type="ECO:0000259" key="4">
    <source>
        <dbReference type="Pfam" id="PF02563"/>
    </source>
</evidence>
<dbReference type="Pfam" id="PF02563">
    <property type="entry name" value="Poly_export"/>
    <property type="match status" value="1"/>
</dbReference>
<dbReference type="EMBL" id="OCNJ01000006">
    <property type="protein sequence ID" value="SOD97204.1"/>
    <property type="molecule type" value="Genomic_DNA"/>
</dbReference>
<name>A0A286GQF0_9PROT</name>
<dbReference type="Gene3D" id="3.10.560.10">
    <property type="entry name" value="Outer membrane lipoprotein wza domain like"/>
    <property type="match status" value="1"/>
</dbReference>
<feature type="signal peptide" evidence="3">
    <location>
        <begin position="1"/>
        <end position="22"/>
    </location>
</feature>
<dbReference type="PANTHER" id="PTHR33619:SF3">
    <property type="entry name" value="POLYSACCHARIDE EXPORT PROTEIN GFCE-RELATED"/>
    <property type="match status" value="1"/>
</dbReference>
<accession>A0A286GQF0</accession>
<reference evidence="6 7" key="1">
    <citation type="submission" date="2017-09" db="EMBL/GenBank/DDBJ databases">
        <authorList>
            <person name="Ehlers B."/>
            <person name="Leendertz F.H."/>
        </authorList>
    </citation>
    <scope>NUCLEOTIDE SEQUENCE [LARGE SCALE GENOMIC DNA]</scope>
    <source>
        <strain evidence="6 7">USBA 140</strain>
    </source>
</reference>
<evidence type="ECO:0000256" key="1">
    <source>
        <dbReference type="ARBA" id="ARBA00022729"/>
    </source>
</evidence>
<organism evidence="6 7">
    <name type="scientific">Caenispirillum bisanense</name>
    <dbReference type="NCBI Taxonomy" id="414052"/>
    <lineage>
        <taxon>Bacteria</taxon>
        <taxon>Pseudomonadati</taxon>
        <taxon>Pseudomonadota</taxon>
        <taxon>Alphaproteobacteria</taxon>
        <taxon>Rhodospirillales</taxon>
        <taxon>Novispirillaceae</taxon>
        <taxon>Caenispirillum</taxon>
    </lineage>
</organism>
<dbReference type="InterPro" id="IPR003715">
    <property type="entry name" value="Poly_export_N"/>
</dbReference>
<dbReference type="RefSeq" id="WP_097280074.1">
    <property type="nucleotide sequence ID" value="NZ_OCNJ01000006.1"/>
</dbReference>
<proteinExistence type="predicted"/>
<evidence type="ECO:0000259" key="5">
    <source>
        <dbReference type="Pfam" id="PF10531"/>
    </source>
</evidence>
<dbReference type="GO" id="GO:0015159">
    <property type="term" value="F:polysaccharide transmembrane transporter activity"/>
    <property type="evidence" value="ECO:0007669"/>
    <property type="project" value="InterPro"/>
</dbReference>
<feature type="domain" description="Polysaccharide export protein N-terminal" evidence="4">
    <location>
        <begin position="23"/>
        <end position="97"/>
    </location>
</feature>
<dbReference type="Pfam" id="PF10531">
    <property type="entry name" value="SLBB"/>
    <property type="match status" value="1"/>
</dbReference>
<dbReference type="AlphaFoldDB" id="A0A286GQF0"/>
<dbReference type="InterPro" id="IPR019554">
    <property type="entry name" value="Soluble_ligand-bd"/>
</dbReference>
<feature type="region of interest" description="Disordered" evidence="2">
    <location>
        <begin position="144"/>
        <end position="166"/>
    </location>
</feature>
<evidence type="ECO:0000256" key="2">
    <source>
        <dbReference type="SAM" id="MobiDB-lite"/>
    </source>
</evidence>
<feature type="domain" description="Soluble ligand binding" evidence="5">
    <location>
        <begin position="103"/>
        <end position="155"/>
    </location>
</feature>
<protein>
    <submittedName>
        <fullName evidence="6">Polysaccharide export outer membrane protein</fullName>
    </submittedName>
</protein>
<dbReference type="InterPro" id="IPR049712">
    <property type="entry name" value="Poly_export"/>
</dbReference>
<keyword evidence="1 3" id="KW-0732">Signal</keyword>
<gene>
    <name evidence="6" type="ORF">SAMN05421508_106328</name>
</gene>
<evidence type="ECO:0000256" key="3">
    <source>
        <dbReference type="SAM" id="SignalP"/>
    </source>
</evidence>
<dbReference type="Proteomes" id="UP000219621">
    <property type="component" value="Unassembled WGS sequence"/>
</dbReference>
<sequence>MRAVVAAVLLLCLLVLAPPVRAEAPAYRLGPGDALRLTVFGEDDLSGAFTVDGSGRVSLPLIGEVRFGGLTLPEAEAAVTARLADGYLKEPRVALEVTNYRPFYILGEVREPGSFPYAAGMTVMSAVALAGGFTYRADEDDIEITPGARDGSPAGPAQQATPETPVLPGDVVRIGERFF</sequence>
<keyword evidence="7" id="KW-1185">Reference proteome</keyword>
<dbReference type="OrthoDB" id="197007at2"/>
<dbReference type="Gene3D" id="3.30.1950.10">
    <property type="entry name" value="wza like domain"/>
    <property type="match status" value="1"/>
</dbReference>
<evidence type="ECO:0000313" key="6">
    <source>
        <dbReference type="EMBL" id="SOD97204.1"/>
    </source>
</evidence>
<dbReference type="PANTHER" id="PTHR33619">
    <property type="entry name" value="POLYSACCHARIDE EXPORT PROTEIN GFCE-RELATED"/>
    <property type="match status" value="1"/>
</dbReference>
<evidence type="ECO:0000313" key="7">
    <source>
        <dbReference type="Proteomes" id="UP000219621"/>
    </source>
</evidence>
<feature type="chain" id="PRO_5012131635" evidence="3">
    <location>
        <begin position="23"/>
        <end position="179"/>
    </location>
</feature>